<keyword evidence="2" id="KW-1185">Reference proteome</keyword>
<dbReference type="Gene3D" id="3.40.50.300">
    <property type="entry name" value="P-loop containing nucleotide triphosphate hydrolases"/>
    <property type="match status" value="1"/>
</dbReference>
<evidence type="ECO:0000313" key="1">
    <source>
        <dbReference type="EMBL" id="KAG1894321.1"/>
    </source>
</evidence>
<proteinExistence type="predicted"/>
<dbReference type="AlphaFoldDB" id="A0AAD4DUS9"/>
<evidence type="ECO:0008006" key="3">
    <source>
        <dbReference type="Google" id="ProtNLM"/>
    </source>
</evidence>
<dbReference type="SUPFAM" id="SSF52540">
    <property type="entry name" value="P-loop containing nucleoside triphosphate hydrolases"/>
    <property type="match status" value="1"/>
</dbReference>
<dbReference type="GeneID" id="64667292"/>
<dbReference type="Proteomes" id="UP001195769">
    <property type="component" value="Unassembled WGS sequence"/>
</dbReference>
<accession>A0AAD4DUS9</accession>
<evidence type="ECO:0000313" key="2">
    <source>
        <dbReference type="Proteomes" id="UP001195769"/>
    </source>
</evidence>
<gene>
    <name evidence="1" type="ORF">F5891DRAFT_729449</name>
</gene>
<reference evidence="1" key="1">
    <citation type="journal article" date="2020" name="New Phytol.">
        <title>Comparative genomics reveals dynamic genome evolution in host specialist ectomycorrhizal fungi.</title>
        <authorList>
            <person name="Lofgren L.A."/>
            <person name="Nguyen N.H."/>
            <person name="Vilgalys R."/>
            <person name="Ruytinx J."/>
            <person name="Liao H.L."/>
            <person name="Branco S."/>
            <person name="Kuo A."/>
            <person name="LaButti K."/>
            <person name="Lipzen A."/>
            <person name="Andreopoulos W."/>
            <person name="Pangilinan J."/>
            <person name="Riley R."/>
            <person name="Hundley H."/>
            <person name="Na H."/>
            <person name="Barry K."/>
            <person name="Grigoriev I.V."/>
            <person name="Stajich J.E."/>
            <person name="Kennedy P.G."/>
        </authorList>
    </citation>
    <scope>NUCLEOTIDE SEQUENCE</scope>
    <source>
        <strain evidence="1">FC203</strain>
    </source>
</reference>
<dbReference type="EMBL" id="JABBWK010000081">
    <property type="protein sequence ID" value="KAG1894321.1"/>
    <property type="molecule type" value="Genomic_DNA"/>
</dbReference>
<sequence>MDVVCSCFVISHGNACFGSFAVISHHNPVLYDSAYPINQIQDAHQDLPVAIIDSQDLRERFVRFRVLILGRANAGKTTILQKVCNTMEYPGIYDNKGNKIDAAVVESSIKHGNHDIENEMVFRSNPGFEAGSEEEFENMKKFSSEPILHATKLEERIHAIWYCIPMDEHCRTFQRSEEKFLECDTRHSELATLLSFAMLGLNDQSSVPVVVVFTKFEALRPVAYGDIKMQLKWHLEKNVRRGSWIGCATLKKHARPKSYVHLESILI</sequence>
<comment type="caution">
    <text evidence="1">The sequence shown here is derived from an EMBL/GenBank/DDBJ whole genome shotgun (WGS) entry which is preliminary data.</text>
</comment>
<name>A0AAD4DUS9_9AGAM</name>
<dbReference type="RefSeq" id="XP_041219897.1">
    <property type="nucleotide sequence ID" value="XM_041372994.1"/>
</dbReference>
<protein>
    <recommendedName>
        <fullName evidence="3">G domain-containing protein</fullName>
    </recommendedName>
</protein>
<organism evidence="1 2">
    <name type="scientific">Suillus fuscotomentosus</name>
    <dbReference type="NCBI Taxonomy" id="1912939"/>
    <lineage>
        <taxon>Eukaryota</taxon>
        <taxon>Fungi</taxon>
        <taxon>Dikarya</taxon>
        <taxon>Basidiomycota</taxon>
        <taxon>Agaricomycotina</taxon>
        <taxon>Agaricomycetes</taxon>
        <taxon>Agaricomycetidae</taxon>
        <taxon>Boletales</taxon>
        <taxon>Suillineae</taxon>
        <taxon>Suillaceae</taxon>
        <taxon>Suillus</taxon>
    </lineage>
</organism>
<dbReference type="InterPro" id="IPR027417">
    <property type="entry name" value="P-loop_NTPase"/>
</dbReference>